<reference evidence="1" key="1">
    <citation type="submission" date="2014-09" db="EMBL/GenBank/DDBJ databases">
        <authorList>
            <person name="Magalhaes I.L.F."/>
            <person name="Oliveira U."/>
            <person name="Santos F.R."/>
            <person name="Vidigal T.H.D.A."/>
            <person name="Brescovit A.D."/>
            <person name="Santos A.J."/>
        </authorList>
    </citation>
    <scope>NUCLEOTIDE SEQUENCE</scope>
    <source>
        <tissue evidence="1">Shoot tissue taken approximately 20 cm above the soil surface</tissue>
    </source>
</reference>
<accession>A0A0A9HDS2</accession>
<organism evidence="1">
    <name type="scientific">Arundo donax</name>
    <name type="common">Giant reed</name>
    <name type="synonym">Donax arundinaceus</name>
    <dbReference type="NCBI Taxonomy" id="35708"/>
    <lineage>
        <taxon>Eukaryota</taxon>
        <taxon>Viridiplantae</taxon>
        <taxon>Streptophyta</taxon>
        <taxon>Embryophyta</taxon>
        <taxon>Tracheophyta</taxon>
        <taxon>Spermatophyta</taxon>
        <taxon>Magnoliopsida</taxon>
        <taxon>Liliopsida</taxon>
        <taxon>Poales</taxon>
        <taxon>Poaceae</taxon>
        <taxon>PACMAD clade</taxon>
        <taxon>Arundinoideae</taxon>
        <taxon>Arundineae</taxon>
        <taxon>Arundo</taxon>
    </lineage>
</organism>
<proteinExistence type="predicted"/>
<reference evidence="1" key="2">
    <citation type="journal article" date="2015" name="Data Brief">
        <title>Shoot transcriptome of the giant reed, Arundo donax.</title>
        <authorList>
            <person name="Barrero R.A."/>
            <person name="Guerrero F.D."/>
            <person name="Moolhuijzen P."/>
            <person name="Goolsby J.A."/>
            <person name="Tidwell J."/>
            <person name="Bellgard S.E."/>
            <person name="Bellgard M.I."/>
        </authorList>
    </citation>
    <scope>NUCLEOTIDE SEQUENCE</scope>
    <source>
        <tissue evidence="1">Shoot tissue taken approximately 20 cm above the soil surface</tissue>
    </source>
</reference>
<sequence length="34" mass="3948">MHCFSTVILVTAFHPFIAKMDGHTNRMLRKLSLM</sequence>
<evidence type="ECO:0000313" key="1">
    <source>
        <dbReference type="EMBL" id="JAE33964.1"/>
    </source>
</evidence>
<name>A0A0A9HDS2_ARUDO</name>
<dbReference type="AlphaFoldDB" id="A0A0A9HDS2"/>
<dbReference type="EMBL" id="GBRH01163932">
    <property type="protein sequence ID" value="JAE33964.1"/>
    <property type="molecule type" value="Transcribed_RNA"/>
</dbReference>
<protein>
    <submittedName>
        <fullName evidence="1">Uncharacterized protein</fullName>
    </submittedName>
</protein>